<dbReference type="EMBL" id="JBJJXI010000088">
    <property type="protein sequence ID" value="KAL3394831.1"/>
    <property type="molecule type" value="Genomic_DNA"/>
</dbReference>
<keyword evidence="3" id="KW-1185">Reference proteome</keyword>
<gene>
    <name evidence="2" type="ORF">TKK_011093</name>
</gene>
<proteinExistence type="predicted"/>
<accession>A0ABD2WNV6</accession>
<reference evidence="2 3" key="1">
    <citation type="journal article" date="2024" name="bioRxiv">
        <title>A reference genome for Trichogramma kaykai: A tiny desert-dwelling parasitoid wasp with competing sex-ratio distorters.</title>
        <authorList>
            <person name="Culotta J."/>
            <person name="Lindsey A.R."/>
        </authorList>
    </citation>
    <scope>NUCLEOTIDE SEQUENCE [LARGE SCALE GENOMIC DNA]</scope>
    <source>
        <strain evidence="2 3">KSX58</strain>
    </source>
</reference>
<feature type="region of interest" description="Disordered" evidence="1">
    <location>
        <begin position="1"/>
        <end position="25"/>
    </location>
</feature>
<name>A0ABD2WNV6_9HYME</name>
<evidence type="ECO:0000313" key="2">
    <source>
        <dbReference type="EMBL" id="KAL3394831.1"/>
    </source>
</evidence>
<comment type="caution">
    <text evidence="2">The sequence shown here is derived from an EMBL/GenBank/DDBJ whole genome shotgun (WGS) entry which is preliminary data.</text>
</comment>
<dbReference type="AlphaFoldDB" id="A0ABD2WNV6"/>
<sequence>MGARKRSPDIFSRALPPNKNVDEQSTEPWCRNLVNPEEIDWLLTENIKTLKKLNVSEVDRIIKFVIDVGYEDKSNVGTGRPEASTASA</sequence>
<organism evidence="2 3">
    <name type="scientific">Trichogramma kaykai</name>
    <dbReference type="NCBI Taxonomy" id="54128"/>
    <lineage>
        <taxon>Eukaryota</taxon>
        <taxon>Metazoa</taxon>
        <taxon>Ecdysozoa</taxon>
        <taxon>Arthropoda</taxon>
        <taxon>Hexapoda</taxon>
        <taxon>Insecta</taxon>
        <taxon>Pterygota</taxon>
        <taxon>Neoptera</taxon>
        <taxon>Endopterygota</taxon>
        <taxon>Hymenoptera</taxon>
        <taxon>Apocrita</taxon>
        <taxon>Proctotrupomorpha</taxon>
        <taxon>Chalcidoidea</taxon>
        <taxon>Trichogrammatidae</taxon>
        <taxon>Trichogramma</taxon>
    </lineage>
</organism>
<evidence type="ECO:0000256" key="1">
    <source>
        <dbReference type="SAM" id="MobiDB-lite"/>
    </source>
</evidence>
<dbReference type="Proteomes" id="UP001627154">
    <property type="component" value="Unassembled WGS sequence"/>
</dbReference>
<evidence type="ECO:0000313" key="3">
    <source>
        <dbReference type="Proteomes" id="UP001627154"/>
    </source>
</evidence>
<protein>
    <submittedName>
        <fullName evidence="2">Uncharacterized protein</fullName>
    </submittedName>
</protein>